<accession>A0A151Z4C4</accession>
<dbReference type="CDD" id="cd00298">
    <property type="entry name" value="ACD_sHsps_p23-like"/>
    <property type="match status" value="1"/>
</dbReference>
<feature type="region of interest" description="Disordered" evidence="1">
    <location>
        <begin position="92"/>
        <end position="119"/>
    </location>
</feature>
<evidence type="ECO:0000313" key="2">
    <source>
        <dbReference type="EMBL" id="KYQ88806.1"/>
    </source>
</evidence>
<feature type="region of interest" description="Disordered" evidence="1">
    <location>
        <begin position="347"/>
        <end position="386"/>
    </location>
</feature>
<dbReference type="OrthoDB" id="19441at2759"/>
<name>A0A151Z4C4_TIELA</name>
<evidence type="ECO:0000313" key="3">
    <source>
        <dbReference type="Proteomes" id="UP000076078"/>
    </source>
</evidence>
<proteinExistence type="predicted"/>
<sequence>MTSTEDHDGFLGDSNKFPILLPQNSDDQLLLYMNSNNNHNQSSEDLLSITNAMTNAHNHHNHLSTLPTLNIHNIVQQTPQQQDHLKQEEENIGNTGKDIDSDDHHHQHHMSIGTNNSTTTTGSYLSPTQNPTPMVIVSQPPLPPPLPVHLTLNLQQHIAPALSTQQIIQQQKKLRPITERGQEDKKKEALAFLSFYFKVVTTSKSSTVSRTSILALYSNKTPIDKRYKQPNDMANLCGAVYTFIFQHLDDSTVAEYISSAENERLSSRTDLKKRKRKKNHDISNSVQDINYHDAFLTCIKYASLLPFIEFIGINELQQTKQNDPYTLTHTDWSYTLDDLHKWEHELKDQKTNQSKPRVYSPSLPNLDDDSYNSNNNNNNNNSNNNNLITEKFQSILNNNIYNPNSNNNNNIFSNSSTNTTTTSSPLFNNQNNCNISQNNSFFSHITPISSASNTSLLGASQLINIPVNVTETLENFIIYAFIPFYKPNALKITVNQMDVILEGSISLPDTIQIPNGTEILVPSNINNNCTQCDIQEGNFCKVIKLTHPIASSTVGKRDGVVVIIAKKEEGQTTIHQL</sequence>
<dbReference type="Proteomes" id="UP000076078">
    <property type="component" value="Unassembled WGS sequence"/>
</dbReference>
<feature type="compositionally biased region" description="Low complexity" evidence="1">
    <location>
        <begin position="372"/>
        <end position="386"/>
    </location>
</feature>
<dbReference type="EMBL" id="LODT01000047">
    <property type="protein sequence ID" value="KYQ88806.1"/>
    <property type="molecule type" value="Genomic_DNA"/>
</dbReference>
<dbReference type="AlphaFoldDB" id="A0A151Z4C4"/>
<organism evidence="2 3">
    <name type="scientific">Tieghemostelium lacteum</name>
    <name type="common">Slime mold</name>
    <name type="synonym">Dictyostelium lacteum</name>
    <dbReference type="NCBI Taxonomy" id="361077"/>
    <lineage>
        <taxon>Eukaryota</taxon>
        <taxon>Amoebozoa</taxon>
        <taxon>Evosea</taxon>
        <taxon>Eumycetozoa</taxon>
        <taxon>Dictyostelia</taxon>
        <taxon>Dictyosteliales</taxon>
        <taxon>Raperosteliaceae</taxon>
        <taxon>Tieghemostelium</taxon>
    </lineage>
</organism>
<keyword evidence="3" id="KW-1185">Reference proteome</keyword>
<gene>
    <name evidence="2" type="ORF">DLAC_10603</name>
</gene>
<dbReference type="STRING" id="361077.A0A151Z4C4"/>
<reference evidence="2 3" key="1">
    <citation type="submission" date="2015-12" db="EMBL/GenBank/DDBJ databases">
        <title>Dictyostelia acquired genes for synthesis and detection of signals that induce cell-type specialization by lateral gene transfer from prokaryotes.</title>
        <authorList>
            <person name="Gloeckner G."/>
            <person name="Schaap P."/>
        </authorList>
    </citation>
    <scope>NUCLEOTIDE SEQUENCE [LARGE SCALE GENOMIC DNA]</scope>
    <source>
        <strain evidence="2 3">TK</strain>
    </source>
</reference>
<dbReference type="FunCoup" id="A0A151Z4C4">
    <property type="interactions" value="738"/>
</dbReference>
<evidence type="ECO:0000256" key="1">
    <source>
        <dbReference type="SAM" id="MobiDB-lite"/>
    </source>
</evidence>
<evidence type="ECO:0008006" key="4">
    <source>
        <dbReference type="Google" id="ProtNLM"/>
    </source>
</evidence>
<dbReference type="InParanoid" id="A0A151Z4C4"/>
<protein>
    <recommendedName>
        <fullName evidence="4">SHSP domain-containing protein</fullName>
    </recommendedName>
</protein>
<dbReference type="OMA" id="TCIKYAT"/>
<comment type="caution">
    <text evidence="2">The sequence shown here is derived from an EMBL/GenBank/DDBJ whole genome shotgun (WGS) entry which is preliminary data.</text>
</comment>